<feature type="region of interest" description="Disordered" evidence="1">
    <location>
        <begin position="79"/>
        <end position="99"/>
    </location>
</feature>
<feature type="compositionally biased region" description="Polar residues" evidence="1">
    <location>
        <begin position="79"/>
        <end position="91"/>
    </location>
</feature>
<reference evidence="2" key="1">
    <citation type="submission" date="2022-07" db="EMBL/GenBank/DDBJ databases">
        <title>Genome Sequence of Agrocybe chaxingu.</title>
        <authorList>
            <person name="Buettner E."/>
        </authorList>
    </citation>
    <scope>NUCLEOTIDE SEQUENCE</scope>
    <source>
        <strain evidence="2">MP-N11</strain>
    </source>
</reference>
<evidence type="ECO:0000313" key="3">
    <source>
        <dbReference type="Proteomes" id="UP001148786"/>
    </source>
</evidence>
<comment type="caution">
    <text evidence="2">The sequence shown here is derived from an EMBL/GenBank/DDBJ whole genome shotgun (WGS) entry which is preliminary data.</text>
</comment>
<gene>
    <name evidence="2" type="ORF">NLJ89_g11987</name>
</gene>
<organism evidence="2 3">
    <name type="scientific">Agrocybe chaxingu</name>
    <dbReference type="NCBI Taxonomy" id="84603"/>
    <lineage>
        <taxon>Eukaryota</taxon>
        <taxon>Fungi</taxon>
        <taxon>Dikarya</taxon>
        <taxon>Basidiomycota</taxon>
        <taxon>Agaricomycotina</taxon>
        <taxon>Agaricomycetes</taxon>
        <taxon>Agaricomycetidae</taxon>
        <taxon>Agaricales</taxon>
        <taxon>Agaricineae</taxon>
        <taxon>Strophariaceae</taxon>
        <taxon>Agrocybe</taxon>
    </lineage>
</organism>
<protein>
    <submittedName>
        <fullName evidence="2">Uncharacterized protein</fullName>
    </submittedName>
</protein>
<dbReference type="Proteomes" id="UP001148786">
    <property type="component" value="Unassembled WGS sequence"/>
</dbReference>
<proteinExistence type="predicted"/>
<name>A0A9W8JMQ8_9AGAR</name>
<evidence type="ECO:0000256" key="1">
    <source>
        <dbReference type="SAM" id="MobiDB-lite"/>
    </source>
</evidence>
<dbReference type="EMBL" id="JANKHO010003334">
    <property type="protein sequence ID" value="KAJ3484337.1"/>
    <property type="molecule type" value="Genomic_DNA"/>
</dbReference>
<keyword evidence="3" id="KW-1185">Reference proteome</keyword>
<evidence type="ECO:0000313" key="2">
    <source>
        <dbReference type="EMBL" id="KAJ3484337.1"/>
    </source>
</evidence>
<dbReference type="AlphaFoldDB" id="A0A9W8JMQ8"/>
<sequence length="137" mass="15288">MGKCKRAGLSNAVNIDCSVSFAEQTSLQGPKDLPIITRQWQRVNRDRKQLELEQQEYNMKLAALSFADRHNLIAQDINMANGNQSDDNNMSPIAEAAPGFLVPPPGDEGFFCSHEGGEVILQDLFMDTLRSSKKKDY</sequence>
<accession>A0A9W8JMQ8</accession>